<dbReference type="FunFam" id="2.40.50.100:FF:000010">
    <property type="entry name" value="Acetyltransferase component of pyruvate dehydrogenase complex"/>
    <property type="match status" value="1"/>
</dbReference>
<sequence>MSQRLLSTIISRKRSALLHSAKQWGSLNYVQRSLLSSSSYPPHTLYPMPALSPTMETGTIAKWNIEAGQEFAAGDVLCEIETDKATVDFEAQDDGIIAKILKDGQDAVDLDVGVPICVVVDEEDDVAAFADFTVEEEAKPAQATPEPAAPTPAASAPVPASEVTVPLEHILMPSARHLSQSKGVDATGLQGTGKGGRITKGDVLQAFKDGIELPPLASAVSAPTTAAQPASSAAPAAIPAPAAPVDVTIPTITASGTYTDVKNNNMRKVIAKRLTESKSSVPHFYATTEIELDNVMSLRKKLKDMDVKVSVNDLIIRASALALRDVPEVNASYANGKVTMSPTVDISVAVATPGGLITPIVPNTDEMGLSDISDKVKDLATRARDGKLAPEEYQGGSFCISNLGMFGINEFSAVINPPQAAILAVGGGVKKIVVNTLYDENKEEQEQPGIRNVMSARLSADRRVVDEPTVGLFLAAFKYYLSKPELLML</sequence>
<name>A0AAD3CFN6_9STRA</name>
<proteinExistence type="inferred from homology"/>
<dbReference type="EMBL" id="BLLK01000020">
    <property type="protein sequence ID" value="GFH45237.1"/>
    <property type="molecule type" value="Genomic_DNA"/>
</dbReference>
<dbReference type="Pfam" id="PF02817">
    <property type="entry name" value="E3_binding"/>
    <property type="match status" value="1"/>
</dbReference>
<dbReference type="Gene3D" id="4.10.320.10">
    <property type="entry name" value="E3-binding domain"/>
    <property type="match status" value="1"/>
</dbReference>
<dbReference type="GO" id="GO:0016746">
    <property type="term" value="F:acyltransferase activity"/>
    <property type="evidence" value="ECO:0007669"/>
    <property type="project" value="UniProtKB-KW"/>
</dbReference>
<feature type="region of interest" description="Disordered" evidence="5">
    <location>
        <begin position="137"/>
        <end position="157"/>
    </location>
</feature>
<evidence type="ECO:0000256" key="3">
    <source>
        <dbReference type="ARBA" id="ARBA00022946"/>
    </source>
</evidence>
<evidence type="ECO:0000256" key="5">
    <source>
        <dbReference type="SAM" id="MobiDB-lite"/>
    </source>
</evidence>
<evidence type="ECO:0000256" key="4">
    <source>
        <dbReference type="RuleBase" id="RU003423"/>
    </source>
</evidence>
<dbReference type="SUPFAM" id="SSF51230">
    <property type="entry name" value="Single hybrid motif"/>
    <property type="match status" value="1"/>
</dbReference>
<comment type="similarity">
    <text evidence="1 4">Belongs to the 2-oxoacid dehydrogenase family.</text>
</comment>
<evidence type="ECO:0000256" key="1">
    <source>
        <dbReference type="ARBA" id="ARBA00007317"/>
    </source>
</evidence>
<comment type="cofactor">
    <cofactor evidence="4">
        <name>(R)-lipoate</name>
        <dbReference type="ChEBI" id="CHEBI:83088"/>
    </cofactor>
</comment>
<gene>
    <name evidence="8" type="ORF">CTEN210_01711</name>
</gene>
<dbReference type="Pfam" id="PF00198">
    <property type="entry name" value="2-oxoacid_dh"/>
    <property type="match status" value="1"/>
</dbReference>
<dbReference type="InterPro" id="IPR045257">
    <property type="entry name" value="E2/Pdx1"/>
</dbReference>
<dbReference type="PROSITE" id="PS51826">
    <property type="entry name" value="PSBD"/>
    <property type="match status" value="1"/>
</dbReference>
<keyword evidence="3" id="KW-0809">Transit peptide</keyword>
<reference evidence="8 9" key="1">
    <citation type="journal article" date="2021" name="Sci. Rep.">
        <title>The genome of the diatom Chaetoceros tenuissimus carries an ancient integrated fragment of an extant virus.</title>
        <authorList>
            <person name="Hongo Y."/>
            <person name="Kimura K."/>
            <person name="Takaki Y."/>
            <person name="Yoshida Y."/>
            <person name="Baba S."/>
            <person name="Kobayashi G."/>
            <person name="Nagasaki K."/>
            <person name="Hano T."/>
            <person name="Tomaru Y."/>
        </authorList>
    </citation>
    <scope>NUCLEOTIDE SEQUENCE [LARGE SCALE GENOMIC DNA]</scope>
    <source>
        <strain evidence="8 9">NIES-3715</strain>
    </source>
</reference>
<dbReference type="AlphaFoldDB" id="A0AAD3CFN6"/>
<dbReference type="GO" id="GO:0045254">
    <property type="term" value="C:pyruvate dehydrogenase complex"/>
    <property type="evidence" value="ECO:0007669"/>
    <property type="project" value="InterPro"/>
</dbReference>
<evidence type="ECO:0000259" key="6">
    <source>
        <dbReference type="PROSITE" id="PS50968"/>
    </source>
</evidence>
<dbReference type="SUPFAM" id="SSF52777">
    <property type="entry name" value="CoA-dependent acyltransferases"/>
    <property type="match status" value="1"/>
</dbReference>
<protein>
    <recommendedName>
        <fullName evidence="4">Dihydrolipoamide acetyltransferase component of pyruvate dehydrogenase complex</fullName>
        <ecNumber evidence="4">2.3.1.-</ecNumber>
    </recommendedName>
</protein>
<dbReference type="InterPro" id="IPR000089">
    <property type="entry name" value="Biotin_lipoyl"/>
</dbReference>
<dbReference type="Proteomes" id="UP001054902">
    <property type="component" value="Unassembled WGS sequence"/>
</dbReference>
<dbReference type="EC" id="2.3.1.-" evidence="4"/>
<keyword evidence="2 4" id="KW-0450">Lipoyl</keyword>
<evidence type="ECO:0000313" key="8">
    <source>
        <dbReference type="EMBL" id="GFH45237.1"/>
    </source>
</evidence>
<feature type="domain" description="Lipoyl-binding" evidence="6">
    <location>
        <begin position="43"/>
        <end position="120"/>
    </location>
</feature>
<dbReference type="GO" id="GO:0005739">
    <property type="term" value="C:mitochondrion"/>
    <property type="evidence" value="ECO:0007669"/>
    <property type="project" value="TreeGrafter"/>
</dbReference>
<dbReference type="InterPro" id="IPR036625">
    <property type="entry name" value="E3-bd_dom_sf"/>
</dbReference>
<keyword evidence="4" id="KW-0012">Acyltransferase</keyword>
<feature type="domain" description="Peripheral subunit-binding (PSBD)" evidence="7">
    <location>
        <begin position="170"/>
        <end position="207"/>
    </location>
</feature>
<dbReference type="PANTHER" id="PTHR23151:SF90">
    <property type="entry name" value="DIHYDROLIPOYLLYSINE-RESIDUE ACETYLTRANSFERASE COMPONENT OF PYRUVATE DEHYDROGENASE COMPLEX, MITOCHONDRIAL-RELATED"/>
    <property type="match status" value="1"/>
</dbReference>
<comment type="caution">
    <text evidence="8">The sequence shown here is derived from an EMBL/GenBank/DDBJ whole genome shotgun (WGS) entry which is preliminary data.</text>
</comment>
<dbReference type="CDD" id="cd06849">
    <property type="entry name" value="lipoyl_domain"/>
    <property type="match status" value="1"/>
</dbReference>
<dbReference type="PROSITE" id="PS50968">
    <property type="entry name" value="BIOTINYL_LIPOYL"/>
    <property type="match status" value="1"/>
</dbReference>
<dbReference type="InterPro" id="IPR023213">
    <property type="entry name" value="CAT-like_dom_sf"/>
</dbReference>
<dbReference type="PROSITE" id="PS00189">
    <property type="entry name" value="LIPOYL"/>
    <property type="match status" value="1"/>
</dbReference>
<keyword evidence="9" id="KW-1185">Reference proteome</keyword>
<evidence type="ECO:0000256" key="2">
    <source>
        <dbReference type="ARBA" id="ARBA00022823"/>
    </source>
</evidence>
<dbReference type="InterPro" id="IPR011053">
    <property type="entry name" value="Single_hybrid_motif"/>
</dbReference>
<accession>A0AAD3CFN6</accession>
<dbReference type="InterPro" id="IPR003016">
    <property type="entry name" value="2-oxoA_DH_lipoyl-BS"/>
</dbReference>
<dbReference type="InterPro" id="IPR001078">
    <property type="entry name" value="2-oxoacid_DH_actylTfrase"/>
</dbReference>
<dbReference type="GO" id="GO:0006086">
    <property type="term" value="P:pyruvate decarboxylation to acetyl-CoA"/>
    <property type="evidence" value="ECO:0007669"/>
    <property type="project" value="InterPro"/>
</dbReference>
<organism evidence="8 9">
    <name type="scientific">Chaetoceros tenuissimus</name>
    <dbReference type="NCBI Taxonomy" id="426638"/>
    <lineage>
        <taxon>Eukaryota</taxon>
        <taxon>Sar</taxon>
        <taxon>Stramenopiles</taxon>
        <taxon>Ochrophyta</taxon>
        <taxon>Bacillariophyta</taxon>
        <taxon>Coscinodiscophyceae</taxon>
        <taxon>Chaetocerotophycidae</taxon>
        <taxon>Chaetocerotales</taxon>
        <taxon>Chaetocerotaceae</taxon>
        <taxon>Chaetoceros</taxon>
    </lineage>
</organism>
<feature type="compositionally biased region" description="Low complexity" evidence="5">
    <location>
        <begin position="140"/>
        <end position="157"/>
    </location>
</feature>
<evidence type="ECO:0000313" key="9">
    <source>
        <dbReference type="Proteomes" id="UP001054902"/>
    </source>
</evidence>
<evidence type="ECO:0000259" key="7">
    <source>
        <dbReference type="PROSITE" id="PS51826"/>
    </source>
</evidence>
<dbReference type="Gene3D" id="2.40.50.100">
    <property type="match status" value="1"/>
</dbReference>
<keyword evidence="4" id="KW-0808">Transferase</keyword>
<dbReference type="PANTHER" id="PTHR23151">
    <property type="entry name" value="DIHYDROLIPOAMIDE ACETYL/SUCCINYL-TRANSFERASE-RELATED"/>
    <property type="match status" value="1"/>
</dbReference>
<dbReference type="SUPFAM" id="SSF47005">
    <property type="entry name" value="Peripheral subunit-binding domain of 2-oxo acid dehydrogenase complex"/>
    <property type="match status" value="1"/>
</dbReference>
<dbReference type="InterPro" id="IPR004167">
    <property type="entry name" value="PSBD"/>
</dbReference>
<dbReference type="Pfam" id="PF00364">
    <property type="entry name" value="Biotin_lipoyl"/>
    <property type="match status" value="1"/>
</dbReference>
<dbReference type="Gene3D" id="3.30.559.10">
    <property type="entry name" value="Chloramphenicol acetyltransferase-like domain"/>
    <property type="match status" value="1"/>
</dbReference>